<feature type="coiled-coil region" evidence="1">
    <location>
        <begin position="325"/>
        <end position="426"/>
    </location>
</feature>
<name>A0A4P6D7V9_RHOPR</name>
<dbReference type="InterPro" id="IPR033545">
    <property type="entry name" value="CEP89"/>
</dbReference>
<dbReference type="GO" id="GO:0097539">
    <property type="term" value="C:ciliary transition fiber"/>
    <property type="evidence" value="ECO:0007669"/>
    <property type="project" value="TreeGrafter"/>
</dbReference>
<feature type="coiled-coil region" evidence="1">
    <location>
        <begin position="117"/>
        <end position="144"/>
    </location>
</feature>
<protein>
    <submittedName>
        <fullName evidence="2">Putative paramyosin</fullName>
    </submittedName>
</protein>
<dbReference type="VEuPathDB" id="VectorBase:RPRC005474"/>
<organism evidence="2">
    <name type="scientific">Rhodnius prolixus</name>
    <name type="common">Triatomid bug</name>
    <dbReference type="NCBI Taxonomy" id="13249"/>
    <lineage>
        <taxon>Eukaryota</taxon>
        <taxon>Metazoa</taxon>
        <taxon>Ecdysozoa</taxon>
        <taxon>Arthropoda</taxon>
        <taxon>Hexapoda</taxon>
        <taxon>Insecta</taxon>
        <taxon>Pterygota</taxon>
        <taxon>Neoptera</taxon>
        <taxon>Paraneoptera</taxon>
        <taxon>Hemiptera</taxon>
        <taxon>Heteroptera</taxon>
        <taxon>Panheteroptera</taxon>
        <taxon>Cimicomorpha</taxon>
        <taxon>Reduviidae</taxon>
        <taxon>Triatominae</taxon>
        <taxon>Rhodnius</taxon>
    </lineage>
</organism>
<dbReference type="AlphaFoldDB" id="A0A4P6D7V9"/>
<dbReference type="GO" id="GO:0060271">
    <property type="term" value="P:cilium assembly"/>
    <property type="evidence" value="ECO:0007669"/>
    <property type="project" value="InterPro"/>
</dbReference>
<dbReference type="GO" id="GO:0045202">
    <property type="term" value="C:synapse"/>
    <property type="evidence" value="ECO:0007669"/>
    <property type="project" value="GOC"/>
</dbReference>
<evidence type="ECO:0000313" key="2">
    <source>
        <dbReference type="EMBL" id="MOY45229.1"/>
    </source>
</evidence>
<dbReference type="GO" id="GO:0005814">
    <property type="term" value="C:centriole"/>
    <property type="evidence" value="ECO:0007669"/>
    <property type="project" value="InterPro"/>
</dbReference>
<dbReference type="PANTHER" id="PTHR36170">
    <property type="entry name" value="CENTROSOMAL PROTEIN OF 89 KDA"/>
    <property type="match status" value="1"/>
</dbReference>
<sequence length="509" mass="59276">MSDLPVILVHNTQESGETSEIQEKKKLGKNVSINPKSVGTVKIKRNGKPSRRWLAKQLEVLKLQNQDLMKTLQTKGENELRLIEIKARLENELQHYRSSVADRPTQKLRMTVLTQDLFILKNLVVKLNKELQRYQDKYGSLANSDEGASGQHTNIRTKWIDGELTLLAPLLVAYDENIKEKEELVKDATEKLKAIGNDCKELVKENEELRSAIKESCEKGDVNYADWQTVQRENLMFKEQNQLLLRQAKLNQSKLQQLKESFQIKLNEIILERDDAVDRLHQTKTELSMLKGRFSIMAEEFDRLKAEDSGKIPHSVHTAYITECRRLFEELKERYEQDREILMRKIAESSTERTDYENEISKLNSERENAKGKLSLLSEEIRSLRENFQKMTKENSDLRTQLNSAVDFSKQLITQEEKLLKELQLRTEEANLGSKLAGRVENLKRNMKNVEIDTIQQMQAIDKDLEKQVKCVGKIKESFTSEITRLRNLLDKRTFQKPKLRGKKMLKIH</sequence>
<evidence type="ECO:0000256" key="1">
    <source>
        <dbReference type="SAM" id="Coils"/>
    </source>
</evidence>
<dbReference type="PANTHER" id="PTHR36170:SF1">
    <property type="entry name" value="CENTROSOMAL PROTEIN OF 89 KDA"/>
    <property type="match status" value="1"/>
</dbReference>
<feature type="coiled-coil region" evidence="1">
    <location>
        <begin position="171"/>
        <end position="219"/>
    </location>
</feature>
<dbReference type="EMBL" id="GHKJ01000199">
    <property type="protein sequence ID" value="MOY45229.1"/>
    <property type="molecule type" value="Transcribed_RNA"/>
</dbReference>
<dbReference type="VEuPathDB" id="VectorBase:RPRC005475"/>
<keyword evidence="1" id="KW-0175">Coiled coil</keyword>
<accession>A0A4P6D7V9</accession>
<dbReference type="GO" id="GO:0007268">
    <property type="term" value="P:chemical synaptic transmission"/>
    <property type="evidence" value="ECO:0007669"/>
    <property type="project" value="InterPro"/>
</dbReference>
<dbReference type="GO" id="GO:0007005">
    <property type="term" value="P:mitochondrion organization"/>
    <property type="evidence" value="ECO:0007669"/>
    <property type="project" value="InterPro"/>
</dbReference>
<reference evidence="2" key="1">
    <citation type="submission" date="2019-04" db="EMBL/GenBank/DDBJ databases">
        <title>Analysis of the testis transcriptome of the Chagas disease vector Rhodnius prolixus.</title>
        <authorList>
            <person name="Cesar J."/>
            <person name="Ribeiro J.M."/>
            <person name="Pereira M.H."/>
            <person name="Araujo R.N."/>
            <person name="Gontijo N.F."/>
            <person name="Pessoa G."/>
            <person name="Sant'Anna M.V."/>
            <person name="Sorgine M.H."/>
            <person name="Majerowicz D."/>
            <person name="Carvalho A.B."/>
            <person name="Braz G."/>
            <person name="Mesquita R."/>
            <person name="Lagerblad P.O."/>
            <person name="Koerich L.B."/>
        </authorList>
    </citation>
    <scope>NUCLEOTIDE SEQUENCE</scope>
</reference>
<proteinExistence type="predicted"/>